<protein>
    <submittedName>
        <fullName evidence="2">Uncharacterized protein</fullName>
    </submittedName>
</protein>
<keyword evidence="3" id="KW-1185">Reference proteome</keyword>
<dbReference type="InterPro" id="IPR015943">
    <property type="entry name" value="WD40/YVTN_repeat-like_dom_sf"/>
</dbReference>
<dbReference type="GeneID" id="64663390"/>
<accession>A0AAD4DSR2</accession>
<dbReference type="AlphaFoldDB" id="A0AAD4DSR2"/>
<evidence type="ECO:0000256" key="1">
    <source>
        <dbReference type="PROSITE-ProRule" id="PRU00221"/>
    </source>
</evidence>
<dbReference type="Pfam" id="PF00400">
    <property type="entry name" value="WD40"/>
    <property type="match status" value="1"/>
</dbReference>
<dbReference type="PROSITE" id="PS50082">
    <property type="entry name" value="WD_REPEATS_2"/>
    <property type="match status" value="1"/>
</dbReference>
<name>A0AAD4DSR2_9AGAM</name>
<dbReference type="Gene3D" id="2.130.10.10">
    <property type="entry name" value="YVTN repeat-like/Quinoprotein amine dehydrogenase"/>
    <property type="match status" value="1"/>
</dbReference>
<organism evidence="2 3">
    <name type="scientific">Suillus fuscotomentosus</name>
    <dbReference type="NCBI Taxonomy" id="1912939"/>
    <lineage>
        <taxon>Eukaryota</taxon>
        <taxon>Fungi</taxon>
        <taxon>Dikarya</taxon>
        <taxon>Basidiomycota</taxon>
        <taxon>Agaricomycotina</taxon>
        <taxon>Agaricomycetes</taxon>
        <taxon>Agaricomycetidae</taxon>
        <taxon>Boletales</taxon>
        <taxon>Suillineae</taxon>
        <taxon>Suillaceae</taxon>
        <taxon>Suillus</taxon>
    </lineage>
</organism>
<dbReference type="SMART" id="SM00320">
    <property type="entry name" value="WD40"/>
    <property type="match status" value="1"/>
</dbReference>
<sequence length="202" mass="22593">MAHAFFQEVIEMIRSTIQEWDTSTWQQVGHAYEGHTDTIHAIAIHPAGTLVASASHYNHVRLWRLSDQRTIAVFQRSSAMECVTFSVDGKHILSGGFISKGLALCGKGRTQEARVAFDVASMFTNHDSEINQFLLLIKAIALFNADQHEEAMVLIKDLAAACPNVDPLARRVVKVSVIWPHSVINPDLFNSHNRHIYVFSSE</sequence>
<evidence type="ECO:0000313" key="3">
    <source>
        <dbReference type="Proteomes" id="UP001195769"/>
    </source>
</evidence>
<dbReference type="PANTHER" id="PTHR19879:SF9">
    <property type="entry name" value="TRANSCRIPTION INITIATION FACTOR TFIID SUBUNIT 5"/>
    <property type="match status" value="1"/>
</dbReference>
<evidence type="ECO:0000313" key="2">
    <source>
        <dbReference type="EMBL" id="KAG1893131.1"/>
    </source>
</evidence>
<keyword evidence="1" id="KW-0853">WD repeat</keyword>
<comment type="caution">
    <text evidence="2">The sequence shown here is derived from an EMBL/GenBank/DDBJ whole genome shotgun (WGS) entry which is preliminary data.</text>
</comment>
<proteinExistence type="predicted"/>
<dbReference type="RefSeq" id="XP_041218707.1">
    <property type="nucleotide sequence ID" value="XM_041369092.1"/>
</dbReference>
<dbReference type="EMBL" id="JABBWK010000107">
    <property type="protein sequence ID" value="KAG1893131.1"/>
    <property type="molecule type" value="Genomic_DNA"/>
</dbReference>
<dbReference type="SUPFAM" id="SSF50978">
    <property type="entry name" value="WD40 repeat-like"/>
    <property type="match status" value="1"/>
</dbReference>
<dbReference type="InterPro" id="IPR001680">
    <property type="entry name" value="WD40_rpt"/>
</dbReference>
<feature type="repeat" description="WD" evidence="1">
    <location>
        <begin position="32"/>
        <end position="73"/>
    </location>
</feature>
<reference evidence="2" key="1">
    <citation type="journal article" date="2020" name="New Phytol.">
        <title>Comparative genomics reveals dynamic genome evolution in host specialist ectomycorrhizal fungi.</title>
        <authorList>
            <person name="Lofgren L.A."/>
            <person name="Nguyen N.H."/>
            <person name="Vilgalys R."/>
            <person name="Ruytinx J."/>
            <person name="Liao H.L."/>
            <person name="Branco S."/>
            <person name="Kuo A."/>
            <person name="LaButti K."/>
            <person name="Lipzen A."/>
            <person name="Andreopoulos W."/>
            <person name="Pangilinan J."/>
            <person name="Riley R."/>
            <person name="Hundley H."/>
            <person name="Na H."/>
            <person name="Barry K."/>
            <person name="Grigoriev I.V."/>
            <person name="Stajich J.E."/>
            <person name="Kennedy P.G."/>
        </authorList>
    </citation>
    <scope>NUCLEOTIDE SEQUENCE</scope>
    <source>
        <strain evidence="2">FC203</strain>
    </source>
</reference>
<dbReference type="PANTHER" id="PTHR19879">
    <property type="entry name" value="TRANSCRIPTION INITIATION FACTOR TFIID"/>
    <property type="match status" value="1"/>
</dbReference>
<gene>
    <name evidence="2" type="ORF">F5891DRAFT_1208096</name>
</gene>
<dbReference type="Proteomes" id="UP001195769">
    <property type="component" value="Unassembled WGS sequence"/>
</dbReference>
<dbReference type="PROSITE" id="PS50294">
    <property type="entry name" value="WD_REPEATS_REGION"/>
    <property type="match status" value="1"/>
</dbReference>
<dbReference type="InterPro" id="IPR036322">
    <property type="entry name" value="WD40_repeat_dom_sf"/>
</dbReference>